<reference evidence="1" key="2">
    <citation type="submission" date="2025-09" db="UniProtKB">
        <authorList>
            <consortium name="EnsemblPlants"/>
        </authorList>
    </citation>
    <scope>IDENTIFICATION</scope>
</reference>
<sequence>MMMSASFSRQLLISTVLVLLVPLYVYFRRSSSSIRSKNPSVLPRNWPIIYMFPSFMANLHKLHDYLAVVLAGSDHNFRAHSPPGMGIRFFITCDPENVRHIFTTNYTNFPKGAEFAAIFDIMGGALFTMDGEPCRRPRANLQRVLSSPRMVSRLAACCRDKVENGLLPLLAHMESTRTPIEVQELTSRLMFDLTSTMVFGVDSSLLSSDLPPMDAPAAMDTVMEVGFFRHVVPAACWKALRRLNIGPERKLGKAHVVLRRFVAEMIERRKTNGKHVGRNDEEQESSVEDILSSLINDPNYADDNLLCRTLISYMLAGRDTVGTTLPWIFYNLAQNPDVVSNIRNELSPIIASRKVVIEGAAAMGSMVIFEPEETKPLLYLKAVLYETLRLYPPAAIERKTVKTDDIMPSGHEVKAGDTILIAVHSMGRMEGLWGKDCLDYNPHRWLLQDGKKLRYVPSHKFLAFNSGPRMCPGKEIAVMQMKTIVAALVWNFDMELVEGHRIQPKMSCILQMKNGFMVNLKKREI</sequence>
<protein>
    <submittedName>
        <fullName evidence="1">Uncharacterized protein</fullName>
    </submittedName>
</protein>
<organism evidence="1 2">
    <name type="scientific">Avena sativa</name>
    <name type="common">Oat</name>
    <dbReference type="NCBI Taxonomy" id="4498"/>
    <lineage>
        <taxon>Eukaryota</taxon>
        <taxon>Viridiplantae</taxon>
        <taxon>Streptophyta</taxon>
        <taxon>Embryophyta</taxon>
        <taxon>Tracheophyta</taxon>
        <taxon>Spermatophyta</taxon>
        <taxon>Magnoliopsida</taxon>
        <taxon>Liliopsida</taxon>
        <taxon>Poales</taxon>
        <taxon>Poaceae</taxon>
        <taxon>BOP clade</taxon>
        <taxon>Pooideae</taxon>
        <taxon>Poodae</taxon>
        <taxon>Poeae</taxon>
        <taxon>Poeae Chloroplast Group 1 (Aveneae type)</taxon>
        <taxon>Aveninae</taxon>
        <taxon>Avena</taxon>
    </lineage>
</organism>
<proteinExistence type="predicted"/>
<dbReference type="EnsemblPlants" id="AVESA.00010b.r2.6AG1043710.1">
    <property type="protein sequence ID" value="AVESA.00010b.r2.6AG1043710.1.CDS.1"/>
    <property type="gene ID" value="AVESA.00010b.r2.6AG1043710"/>
</dbReference>
<name>A0ACD5YUD9_AVESA</name>
<dbReference type="Proteomes" id="UP001732700">
    <property type="component" value="Chromosome 6A"/>
</dbReference>
<accession>A0ACD5YUD9</accession>
<reference evidence="1" key="1">
    <citation type="submission" date="2021-05" db="EMBL/GenBank/DDBJ databases">
        <authorList>
            <person name="Scholz U."/>
            <person name="Mascher M."/>
            <person name="Fiebig A."/>
        </authorList>
    </citation>
    <scope>NUCLEOTIDE SEQUENCE [LARGE SCALE GENOMIC DNA]</scope>
</reference>
<evidence type="ECO:0000313" key="2">
    <source>
        <dbReference type="Proteomes" id="UP001732700"/>
    </source>
</evidence>
<keyword evidence="2" id="KW-1185">Reference proteome</keyword>
<evidence type="ECO:0000313" key="1">
    <source>
        <dbReference type="EnsemblPlants" id="AVESA.00010b.r2.6AG1043710.1.CDS.1"/>
    </source>
</evidence>